<comment type="subcellular location">
    <subcellularLocation>
        <location evidence="1">Cell membrane</location>
        <topology evidence="1">Multi-pass membrane protein</topology>
    </subcellularLocation>
</comment>
<feature type="transmembrane region" description="Helical" evidence="8">
    <location>
        <begin position="55"/>
        <end position="73"/>
    </location>
</feature>
<evidence type="ECO:0000259" key="9">
    <source>
        <dbReference type="PROSITE" id="PS50850"/>
    </source>
</evidence>
<feature type="transmembrane region" description="Helical" evidence="8">
    <location>
        <begin position="337"/>
        <end position="357"/>
    </location>
</feature>
<dbReference type="InterPro" id="IPR011701">
    <property type="entry name" value="MFS"/>
</dbReference>
<evidence type="ECO:0000256" key="5">
    <source>
        <dbReference type="ARBA" id="ARBA00022989"/>
    </source>
</evidence>
<feature type="compositionally biased region" description="Basic and acidic residues" evidence="7">
    <location>
        <begin position="572"/>
        <end position="581"/>
    </location>
</feature>
<evidence type="ECO:0000256" key="7">
    <source>
        <dbReference type="SAM" id="MobiDB-lite"/>
    </source>
</evidence>
<gene>
    <name evidence="10" type="ORF">C8E97_3189</name>
</gene>
<dbReference type="PANTHER" id="PTHR42718:SF47">
    <property type="entry name" value="METHYL VIOLOGEN RESISTANCE PROTEIN SMVA"/>
    <property type="match status" value="1"/>
</dbReference>
<feature type="transmembrane region" description="Helical" evidence="8">
    <location>
        <begin position="143"/>
        <end position="163"/>
    </location>
</feature>
<feature type="transmembrane region" description="Helical" evidence="8">
    <location>
        <begin position="272"/>
        <end position="293"/>
    </location>
</feature>
<dbReference type="CDD" id="cd17321">
    <property type="entry name" value="MFS_MMR_MDR_like"/>
    <property type="match status" value="1"/>
</dbReference>
<feature type="transmembrane region" description="Helical" evidence="8">
    <location>
        <begin position="308"/>
        <end position="325"/>
    </location>
</feature>
<keyword evidence="5 8" id="KW-1133">Transmembrane helix</keyword>
<dbReference type="InterPro" id="IPR036259">
    <property type="entry name" value="MFS_trans_sf"/>
</dbReference>
<name>A0A495W1F8_9PSEU</name>
<feature type="transmembrane region" description="Helical" evidence="8">
    <location>
        <begin position="205"/>
        <end position="224"/>
    </location>
</feature>
<evidence type="ECO:0000313" key="11">
    <source>
        <dbReference type="Proteomes" id="UP000282084"/>
    </source>
</evidence>
<dbReference type="PRINTS" id="PR01036">
    <property type="entry name" value="TCRTETB"/>
</dbReference>
<evidence type="ECO:0000256" key="3">
    <source>
        <dbReference type="ARBA" id="ARBA00022475"/>
    </source>
</evidence>
<dbReference type="Proteomes" id="UP000282084">
    <property type="component" value="Unassembled WGS sequence"/>
</dbReference>
<dbReference type="RefSeq" id="WP_121006254.1">
    <property type="nucleotide sequence ID" value="NZ_RBXO01000001.1"/>
</dbReference>
<organism evidence="10 11">
    <name type="scientific">Saccharothrix australiensis</name>
    <dbReference type="NCBI Taxonomy" id="2072"/>
    <lineage>
        <taxon>Bacteria</taxon>
        <taxon>Bacillati</taxon>
        <taxon>Actinomycetota</taxon>
        <taxon>Actinomycetes</taxon>
        <taxon>Pseudonocardiales</taxon>
        <taxon>Pseudonocardiaceae</taxon>
        <taxon>Saccharothrix</taxon>
    </lineage>
</organism>
<feature type="compositionally biased region" description="Low complexity" evidence="7">
    <location>
        <begin position="551"/>
        <end position="567"/>
    </location>
</feature>
<dbReference type="Gene3D" id="1.20.1250.20">
    <property type="entry name" value="MFS general substrate transporter like domains"/>
    <property type="match status" value="1"/>
</dbReference>
<feature type="transmembrane region" description="Helical" evidence="8">
    <location>
        <begin position="481"/>
        <end position="503"/>
    </location>
</feature>
<dbReference type="PANTHER" id="PTHR42718">
    <property type="entry name" value="MAJOR FACILITATOR SUPERFAMILY MULTIDRUG TRANSPORTER MFSC"/>
    <property type="match status" value="1"/>
</dbReference>
<evidence type="ECO:0000256" key="2">
    <source>
        <dbReference type="ARBA" id="ARBA00022448"/>
    </source>
</evidence>
<dbReference type="PROSITE" id="PS50850">
    <property type="entry name" value="MFS"/>
    <property type="match status" value="1"/>
</dbReference>
<keyword evidence="2" id="KW-0813">Transport</keyword>
<keyword evidence="6 8" id="KW-0472">Membrane</keyword>
<dbReference type="GO" id="GO:0005886">
    <property type="term" value="C:plasma membrane"/>
    <property type="evidence" value="ECO:0007669"/>
    <property type="project" value="UniProtKB-SubCell"/>
</dbReference>
<evidence type="ECO:0000256" key="6">
    <source>
        <dbReference type="ARBA" id="ARBA00023136"/>
    </source>
</evidence>
<feature type="transmembrane region" description="Helical" evidence="8">
    <location>
        <begin position="230"/>
        <end position="251"/>
    </location>
</feature>
<evidence type="ECO:0000313" key="10">
    <source>
        <dbReference type="EMBL" id="RKT54545.1"/>
    </source>
</evidence>
<dbReference type="Pfam" id="PF07690">
    <property type="entry name" value="MFS_1"/>
    <property type="match status" value="1"/>
</dbReference>
<keyword evidence="3" id="KW-1003">Cell membrane</keyword>
<sequence>MPTNAAPAAPRAGLKQWFGLVMLLLPTALMTADLGVLWLATPYLTADLQPTSSQLLWVTDSYGFMTAGFLVIMGTLGDRIGRRKLLMIGSVLFIAASVIAAYAPSALVLIIGRGLLGIAGAAVLPSTLSLITTMFVDARQRGAAIAAWVTALSLGLGVGPVLGGVLLGSFWWGSVFLIAVPVMVLALVTAPVLLPEYRDPAAGRLDLLSVLLFLLGILPVVYAIKHAAESGVDVAFGVALVVGLVFGTLFVRRQRALPNPLIDVRLFANRTFTMALVTLMLGMMALNGVEYVVPQLLQLVSGMSPMDAALWLLPSAAGLMLGSQLTPPLTRTFRPAYVIGGGQVVALVGYAMIWATGEGYGGGVLASVGLTVVMFGVAPISVLCTGIAVGSAPAEKAGVAAGTGQTSYELGLALGIAVVGSVSVAVYRSDVADRLPAGLPEDAVAQVRDTLGSAVAVSETLPGAQGAEVAAVARAAFLDGFHASAIFSGAVALVLTVLVVTLLRHVPSTPRATEPAEPTEPGPSAEAVGPAAPAAAVEPVPNAADEDAADEGAAGDPPRAQAPAADPEGSAADERERVERV</sequence>
<feature type="compositionally biased region" description="Low complexity" evidence="7">
    <location>
        <begin position="522"/>
        <end position="543"/>
    </location>
</feature>
<feature type="region of interest" description="Disordered" evidence="7">
    <location>
        <begin position="509"/>
        <end position="581"/>
    </location>
</feature>
<feature type="transmembrane region" description="Helical" evidence="8">
    <location>
        <begin position="410"/>
        <end position="427"/>
    </location>
</feature>
<proteinExistence type="predicted"/>
<protein>
    <submittedName>
        <fullName evidence="10">DHA2 family multidrug resistance protein-like MFS transporter</fullName>
    </submittedName>
</protein>
<dbReference type="SUPFAM" id="SSF103473">
    <property type="entry name" value="MFS general substrate transporter"/>
    <property type="match status" value="1"/>
</dbReference>
<dbReference type="AlphaFoldDB" id="A0A495W1F8"/>
<dbReference type="EMBL" id="RBXO01000001">
    <property type="protein sequence ID" value="RKT54545.1"/>
    <property type="molecule type" value="Genomic_DNA"/>
</dbReference>
<accession>A0A495W1F8</accession>
<feature type="transmembrane region" description="Helical" evidence="8">
    <location>
        <begin position="169"/>
        <end position="193"/>
    </location>
</feature>
<feature type="transmembrane region" description="Helical" evidence="8">
    <location>
        <begin position="85"/>
        <end position="103"/>
    </location>
</feature>
<keyword evidence="11" id="KW-1185">Reference proteome</keyword>
<feature type="transmembrane region" description="Helical" evidence="8">
    <location>
        <begin position="115"/>
        <end position="136"/>
    </location>
</feature>
<evidence type="ECO:0000256" key="1">
    <source>
        <dbReference type="ARBA" id="ARBA00004651"/>
    </source>
</evidence>
<dbReference type="GO" id="GO:0022857">
    <property type="term" value="F:transmembrane transporter activity"/>
    <property type="evidence" value="ECO:0007669"/>
    <property type="project" value="InterPro"/>
</dbReference>
<keyword evidence="4 8" id="KW-0812">Transmembrane</keyword>
<feature type="domain" description="Major facilitator superfamily (MFS) profile" evidence="9">
    <location>
        <begin position="19"/>
        <end position="507"/>
    </location>
</feature>
<evidence type="ECO:0000256" key="4">
    <source>
        <dbReference type="ARBA" id="ARBA00022692"/>
    </source>
</evidence>
<feature type="transmembrane region" description="Helical" evidence="8">
    <location>
        <begin position="363"/>
        <end position="389"/>
    </location>
</feature>
<dbReference type="InterPro" id="IPR020846">
    <property type="entry name" value="MFS_dom"/>
</dbReference>
<comment type="caution">
    <text evidence="10">The sequence shown here is derived from an EMBL/GenBank/DDBJ whole genome shotgun (WGS) entry which is preliminary data.</text>
</comment>
<feature type="transmembrane region" description="Helical" evidence="8">
    <location>
        <begin position="17"/>
        <end position="40"/>
    </location>
</feature>
<reference evidence="10 11" key="1">
    <citation type="submission" date="2018-10" db="EMBL/GenBank/DDBJ databases">
        <title>Sequencing the genomes of 1000 actinobacteria strains.</title>
        <authorList>
            <person name="Klenk H.-P."/>
        </authorList>
    </citation>
    <scope>NUCLEOTIDE SEQUENCE [LARGE SCALE GENOMIC DNA]</scope>
    <source>
        <strain evidence="10 11">DSM 43800</strain>
    </source>
</reference>
<evidence type="ECO:0000256" key="8">
    <source>
        <dbReference type="SAM" id="Phobius"/>
    </source>
</evidence>
<dbReference type="Gene3D" id="1.20.1720.10">
    <property type="entry name" value="Multidrug resistance protein D"/>
    <property type="match status" value="1"/>
</dbReference>
<dbReference type="OrthoDB" id="4172724at2"/>